<dbReference type="InterPro" id="IPR001412">
    <property type="entry name" value="aa-tRNA-synth_I_CS"/>
</dbReference>
<dbReference type="GO" id="GO:0000049">
    <property type="term" value="F:tRNA binding"/>
    <property type="evidence" value="ECO:0007669"/>
    <property type="project" value="InterPro"/>
</dbReference>
<evidence type="ECO:0000256" key="6">
    <source>
        <dbReference type="ARBA" id="ARBA00022741"/>
    </source>
</evidence>
<dbReference type="FunFam" id="3.40.50.620:FF:000007">
    <property type="entry name" value="Glutamate--tRNA ligase"/>
    <property type="match status" value="1"/>
</dbReference>
<comment type="catalytic activity">
    <reaction evidence="11">
        <text>tRNA(Ile) + L-isoleucine + ATP = L-isoleucyl-tRNA(Ile) + AMP + diphosphate</text>
        <dbReference type="Rhea" id="RHEA:11060"/>
        <dbReference type="Rhea" id="RHEA-COMP:9666"/>
        <dbReference type="Rhea" id="RHEA-COMP:9695"/>
        <dbReference type="ChEBI" id="CHEBI:30616"/>
        <dbReference type="ChEBI" id="CHEBI:33019"/>
        <dbReference type="ChEBI" id="CHEBI:58045"/>
        <dbReference type="ChEBI" id="CHEBI:78442"/>
        <dbReference type="ChEBI" id="CHEBI:78528"/>
        <dbReference type="ChEBI" id="CHEBI:456215"/>
        <dbReference type="EC" id="6.1.1.5"/>
    </reaction>
</comment>
<dbReference type="InterPro" id="IPR000924">
    <property type="entry name" value="Glu/Gln-tRNA-synth"/>
</dbReference>
<dbReference type="Gene3D" id="3.40.50.620">
    <property type="entry name" value="HUPs"/>
    <property type="match status" value="1"/>
</dbReference>
<dbReference type="Gene3D" id="1.10.10.350">
    <property type="match status" value="1"/>
</dbReference>
<dbReference type="GO" id="GO:0004818">
    <property type="term" value="F:glutamate-tRNA ligase activity"/>
    <property type="evidence" value="ECO:0007669"/>
    <property type="project" value="UniProtKB-UniRule"/>
</dbReference>
<proteinExistence type="inferred from homology"/>
<protein>
    <recommendedName>
        <fullName evidence="12">Glutamate--tRNA ligase</fullName>
        <ecNumber evidence="12">6.1.1.17</ecNumber>
    </recommendedName>
    <alternativeName>
        <fullName evidence="12">Glutamyl-tRNA synthetase</fullName>
        <shortName evidence="12">GluRS</shortName>
    </alternativeName>
</protein>
<dbReference type="GO" id="GO:0008270">
    <property type="term" value="F:zinc ion binding"/>
    <property type="evidence" value="ECO:0007669"/>
    <property type="project" value="InterPro"/>
</dbReference>
<keyword evidence="16" id="KW-1185">Reference proteome</keyword>
<dbReference type="GO" id="GO:0005829">
    <property type="term" value="C:cytosol"/>
    <property type="evidence" value="ECO:0007669"/>
    <property type="project" value="TreeGrafter"/>
</dbReference>
<dbReference type="InterPro" id="IPR014729">
    <property type="entry name" value="Rossmann-like_a/b/a_fold"/>
</dbReference>
<comment type="caution">
    <text evidence="15">The sequence shown here is derived from an EMBL/GenBank/DDBJ whole genome shotgun (WGS) entry which is preliminary data.</text>
</comment>
<keyword evidence="9 12" id="KW-0030">Aminoacyl-tRNA synthetase</keyword>
<dbReference type="FunFam" id="1.10.10.350:FF:000002">
    <property type="entry name" value="Glutamate--tRNA ligase"/>
    <property type="match status" value="1"/>
</dbReference>
<evidence type="ECO:0000313" key="15">
    <source>
        <dbReference type="EMBL" id="EKU47400.1"/>
    </source>
</evidence>
<evidence type="ECO:0000256" key="11">
    <source>
        <dbReference type="ARBA" id="ARBA00048359"/>
    </source>
</evidence>
<keyword evidence="4 12" id="KW-0963">Cytoplasm</keyword>
<comment type="catalytic activity">
    <reaction evidence="10 12">
        <text>tRNA(Glu) + L-glutamate + ATP = L-glutamyl-tRNA(Glu) + AMP + diphosphate</text>
        <dbReference type="Rhea" id="RHEA:23540"/>
        <dbReference type="Rhea" id="RHEA-COMP:9663"/>
        <dbReference type="Rhea" id="RHEA-COMP:9680"/>
        <dbReference type="ChEBI" id="CHEBI:29985"/>
        <dbReference type="ChEBI" id="CHEBI:30616"/>
        <dbReference type="ChEBI" id="CHEBI:33019"/>
        <dbReference type="ChEBI" id="CHEBI:78442"/>
        <dbReference type="ChEBI" id="CHEBI:78520"/>
        <dbReference type="ChEBI" id="CHEBI:456215"/>
        <dbReference type="EC" id="6.1.1.17"/>
    </reaction>
</comment>
<dbReference type="PATRIC" id="fig|1229783.3.peg.1513"/>
<evidence type="ECO:0000256" key="9">
    <source>
        <dbReference type="ARBA" id="ARBA00023146"/>
    </source>
</evidence>
<keyword evidence="7 12" id="KW-0067">ATP-binding</keyword>
<evidence type="ECO:0000256" key="12">
    <source>
        <dbReference type="HAMAP-Rule" id="MF_00022"/>
    </source>
</evidence>
<evidence type="ECO:0000256" key="3">
    <source>
        <dbReference type="ARBA" id="ARBA00011245"/>
    </source>
</evidence>
<comment type="similarity">
    <text evidence="2 12">Belongs to the class-I aminoacyl-tRNA synthetase family. Glutamate--tRNA ligase type 1 subfamily.</text>
</comment>
<dbReference type="STRING" id="1229783.C273_07497"/>
<evidence type="ECO:0000256" key="4">
    <source>
        <dbReference type="ARBA" id="ARBA00022490"/>
    </source>
</evidence>
<dbReference type="InterPro" id="IPR020058">
    <property type="entry name" value="Glu/Gln-tRNA-synth_Ib_cat-dom"/>
</dbReference>
<dbReference type="Pfam" id="PF19269">
    <property type="entry name" value="Anticodon_2"/>
    <property type="match status" value="1"/>
</dbReference>
<dbReference type="Proteomes" id="UP000009885">
    <property type="component" value="Unassembled WGS sequence"/>
</dbReference>
<feature type="short sequence motif" description="'HIGH' region" evidence="12">
    <location>
        <begin position="10"/>
        <end position="20"/>
    </location>
</feature>
<evidence type="ECO:0000313" key="16">
    <source>
        <dbReference type="Proteomes" id="UP000009885"/>
    </source>
</evidence>
<dbReference type="InterPro" id="IPR033910">
    <property type="entry name" value="GluRS_core"/>
</dbReference>
<evidence type="ECO:0000256" key="1">
    <source>
        <dbReference type="ARBA" id="ARBA00004496"/>
    </source>
</evidence>
<evidence type="ECO:0000259" key="13">
    <source>
        <dbReference type="Pfam" id="PF00749"/>
    </source>
</evidence>
<dbReference type="PROSITE" id="PS00178">
    <property type="entry name" value="AA_TRNA_LIGASE_I"/>
    <property type="match status" value="1"/>
</dbReference>
<dbReference type="GO" id="GO:0004822">
    <property type="term" value="F:isoleucine-tRNA ligase activity"/>
    <property type="evidence" value="ECO:0007669"/>
    <property type="project" value="UniProtKB-EC"/>
</dbReference>
<comment type="function">
    <text evidence="12">Catalyzes the attachment of glutamate to tRNA(Glu) in a two-step reaction: glutamate is first activated by ATP to form Glu-AMP and then transferred to the acceptor end of tRNA(Glu).</text>
</comment>
<dbReference type="NCBIfam" id="TIGR00464">
    <property type="entry name" value="gltX_bact"/>
    <property type="match status" value="1"/>
</dbReference>
<dbReference type="GO" id="GO:0006424">
    <property type="term" value="P:glutamyl-tRNA aminoacylation"/>
    <property type="evidence" value="ECO:0007669"/>
    <property type="project" value="UniProtKB-UniRule"/>
</dbReference>
<gene>
    <name evidence="12 15" type="primary">gltX</name>
    <name evidence="15" type="ORF">C273_07497</name>
</gene>
<dbReference type="AlphaFoldDB" id="K9B0V9"/>
<organism evidence="15 16">
    <name type="scientific">Staphylococcus massiliensis S46</name>
    <dbReference type="NCBI Taxonomy" id="1229783"/>
    <lineage>
        <taxon>Bacteria</taxon>
        <taxon>Bacillati</taxon>
        <taxon>Bacillota</taxon>
        <taxon>Bacilli</taxon>
        <taxon>Bacillales</taxon>
        <taxon>Staphylococcaceae</taxon>
        <taxon>Staphylococcus</taxon>
    </lineage>
</organism>
<evidence type="ECO:0000256" key="8">
    <source>
        <dbReference type="ARBA" id="ARBA00022917"/>
    </source>
</evidence>
<comment type="caution">
    <text evidence="12">Lacks conserved residue(s) required for the propagation of feature annotation.</text>
</comment>
<comment type="subcellular location">
    <subcellularLocation>
        <location evidence="1 12">Cytoplasm</location>
    </subcellularLocation>
</comment>
<sequence length="483" mass="56076">MSKVRVRYAPSPTGYLHIGNARTALFNYLYAKHHDGDFVIRIEDTDKKRNLEDGESSQFDNLLWLGLDWDESVDKDKGYGPYRQSERQDIYNPLIEKLLEEDKAYKCYMTEDELEAEREAQRARGEMPRYGGQHANLTKEEEEAFEKEGRKPSIRFRVPKDKTYQFNDIVKGDVSFDSNGIGDWVIVKKDGVPTYNFAVAIDDHYMEISDVIRGDDHISNTPKQLMIYEAFGWEPPRFGHMTLIVNEQRKKLSKRDGQILQFIEQYRDLGYLPEALFNFIALLGWSPEGEEEIFSKEEFIKIFDENRLSKSPAFFDKQKLEWINNQYMKEKDPETVFEMTLPHMIKAGLLPESPSEDELDWGRKLVALYQEQMSYAGEIVPLSELFFRDEKELDEDAKAVLDGEQVPELMSALYDKLESLEPFEAVEIKKSIKSIQKETGIKGKNLFMPIRVAVTGQMHGPELPNTIEVLGKDKVLTRIKKML</sequence>
<dbReference type="InterPro" id="IPR020751">
    <property type="entry name" value="aa-tRNA-synth_I_codon-bd_sub2"/>
</dbReference>
<feature type="binding site" evidence="12">
    <location>
        <position position="254"/>
    </location>
    <ligand>
        <name>ATP</name>
        <dbReference type="ChEBI" id="CHEBI:30616"/>
    </ligand>
</feature>
<dbReference type="SUPFAM" id="SSF48163">
    <property type="entry name" value="An anticodon-binding domain of class I aminoacyl-tRNA synthetases"/>
    <property type="match status" value="1"/>
</dbReference>
<dbReference type="InterPro" id="IPR004527">
    <property type="entry name" value="Glu-tRNA-ligase_bac/mito"/>
</dbReference>
<dbReference type="OrthoDB" id="9807503at2"/>
<dbReference type="PANTHER" id="PTHR43311:SF2">
    <property type="entry name" value="GLUTAMATE--TRNA LIGASE, MITOCHONDRIAL-RELATED"/>
    <property type="match status" value="1"/>
</dbReference>
<dbReference type="HAMAP" id="MF_00022">
    <property type="entry name" value="Glu_tRNA_synth_type1"/>
    <property type="match status" value="1"/>
</dbReference>
<comment type="subunit">
    <text evidence="3 12">Monomer.</text>
</comment>
<evidence type="ECO:0000256" key="2">
    <source>
        <dbReference type="ARBA" id="ARBA00007894"/>
    </source>
</evidence>
<name>K9B0V9_9STAP</name>
<accession>K9B0V9</accession>
<dbReference type="Pfam" id="PF00749">
    <property type="entry name" value="tRNA-synt_1c"/>
    <property type="match status" value="1"/>
</dbReference>
<dbReference type="RefSeq" id="WP_009383830.1">
    <property type="nucleotide sequence ID" value="NZ_AMSQ01000011.1"/>
</dbReference>
<evidence type="ECO:0000256" key="10">
    <source>
        <dbReference type="ARBA" id="ARBA00048351"/>
    </source>
</evidence>
<dbReference type="eggNOG" id="COG0008">
    <property type="taxonomic scope" value="Bacteria"/>
</dbReference>
<keyword evidence="6 12" id="KW-0547">Nucleotide-binding</keyword>
<dbReference type="GO" id="GO:0005524">
    <property type="term" value="F:ATP binding"/>
    <property type="evidence" value="ECO:0007669"/>
    <property type="project" value="UniProtKB-UniRule"/>
</dbReference>
<feature type="domain" description="Glutamyl/glutaminyl-tRNA synthetase class Ib catalytic" evidence="13">
    <location>
        <begin position="3"/>
        <end position="322"/>
    </location>
</feature>
<evidence type="ECO:0000256" key="7">
    <source>
        <dbReference type="ARBA" id="ARBA00022840"/>
    </source>
</evidence>
<dbReference type="InterPro" id="IPR045462">
    <property type="entry name" value="aa-tRNA-synth_I_cd-bd"/>
</dbReference>
<dbReference type="PANTHER" id="PTHR43311">
    <property type="entry name" value="GLUTAMATE--TRNA LIGASE"/>
    <property type="match status" value="1"/>
</dbReference>
<evidence type="ECO:0000256" key="5">
    <source>
        <dbReference type="ARBA" id="ARBA00022598"/>
    </source>
</evidence>
<evidence type="ECO:0000259" key="14">
    <source>
        <dbReference type="Pfam" id="PF19269"/>
    </source>
</evidence>
<dbReference type="CDD" id="cd00808">
    <property type="entry name" value="GluRS_core"/>
    <property type="match status" value="1"/>
</dbReference>
<dbReference type="EC" id="6.1.1.17" evidence="12"/>
<dbReference type="InterPro" id="IPR008925">
    <property type="entry name" value="aa_tRNA-synth_I_cd-bd_sf"/>
</dbReference>
<feature type="domain" description="Aminoacyl-tRNA synthetase class I anticodon-binding" evidence="14">
    <location>
        <begin position="338"/>
        <end position="482"/>
    </location>
</feature>
<reference evidence="15 16" key="1">
    <citation type="journal article" date="2013" name="Genome Announc.">
        <title>Genome Sequence of Staphylococcus massiliensis Strain S46, Isolated from the Surface of Healthy Human Skin.</title>
        <authorList>
            <person name="Srivastav R."/>
            <person name="Singh A."/>
            <person name="Jangir P.K."/>
            <person name="Kumari C."/>
            <person name="Muduli S."/>
            <person name="Sharma R."/>
        </authorList>
    </citation>
    <scope>NUCLEOTIDE SEQUENCE [LARGE SCALE GENOMIC DNA]</scope>
    <source>
        <strain evidence="15 16">S46</strain>
    </source>
</reference>
<feature type="short sequence motif" description="'KMSKS' region" evidence="12">
    <location>
        <begin position="251"/>
        <end position="255"/>
    </location>
</feature>
<dbReference type="SUPFAM" id="SSF52374">
    <property type="entry name" value="Nucleotidylyl transferase"/>
    <property type="match status" value="1"/>
</dbReference>
<dbReference type="PRINTS" id="PR00987">
    <property type="entry name" value="TRNASYNTHGLU"/>
</dbReference>
<keyword evidence="5 12" id="KW-0436">Ligase</keyword>
<dbReference type="EMBL" id="AMSQ01000011">
    <property type="protein sequence ID" value="EKU47400.1"/>
    <property type="molecule type" value="Genomic_DNA"/>
</dbReference>
<dbReference type="InterPro" id="IPR049940">
    <property type="entry name" value="GluQ/Sye"/>
</dbReference>
<keyword evidence="8 12" id="KW-0648">Protein biosynthesis</keyword>